<accession>A0A371I8C6</accession>
<name>A0A371I8C6_MUCPR</name>
<reference evidence="1" key="1">
    <citation type="submission" date="2018-05" db="EMBL/GenBank/DDBJ databases">
        <title>Draft genome of Mucuna pruriens seed.</title>
        <authorList>
            <person name="Nnadi N.E."/>
            <person name="Vos R."/>
            <person name="Hasami M.H."/>
            <person name="Devisetty U.K."/>
            <person name="Aguiy J.C."/>
        </authorList>
    </citation>
    <scope>NUCLEOTIDE SEQUENCE [LARGE SCALE GENOMIC DNA]</scope>
    <source>
        <strain evidence="1">JCA_2017</strain>
    </source>
</reference>
<evidence type="ECO:0008006" key="3">
    <source>
        <dbReference type="Google" id="ProtNLM"/>
    </source>
</evidence>
<protein>
    <recommendedName>
        <fullName evidence="3">Reverse transcriptase Ty1/copia-type domain-containing protein</fullName>
    </recommendedName>
</protein>
<evidence type="ECO:0000313" key="2">
    <source>
        <dbReference type="Proteomes" id="UP000257109"/>
    </source>
</evidence>
<gene>
    <name evidence="1" type="ORF">CR513_04073</name>
</gene>
<comment type="caution">
    <text evidence="1">The sequence shown here is derived from an EMBL/GenBank/DDBJ whole genome shotgun (WGS) entry which is preliminary data.</text>
</comment>
<dbReference type="EMBL" id="QJKJ01000670">
    <property type="protein sequence ID" value="RDY11286.1"/>
    <property type="molecule type" value="Genomic_DNA"/>
</dbReference>
<dbReference type="AlphaFoldDB" id="A0A371I8C6"/>
<keyword evidence="2" id="KW-1185">Reference proteome</keyword>
<dbReference type="Proteomes" id="UP000257109">
    <property type="component" value="Unassembled WGS sequence"/>
</dbReference>
<feature type="non-terminal residue" evidence="1">
    <location>
        <position position="1"/>
    </location>
</feature>
<organism evidence="1 2">
    <name type="scientific">Mucuna pruriens</name>
    <name type="common">Velvet bean</name>
    <name type="synonym">Dolichos pruriens</name>
    <dbReference type="NCBI Taxonomy" id="157652"/>
    <lineage>
        <taxon>Eukaryota</taxon>
        <taxon>Viridiplantae</taxon>
        <taxon>Streptophyta</taxon>
        <taxon>Embryophyta</taxon>
        <taxon>Tracheophyta</taxon>
        <taxon>Spermatophyta</taxon>
        <taxon>Magnoliopsida</taxon>
        <taxon>eudicotyledons</taxon>
        <taxon>Gunneridae</taxon>
        <taxon>Pentapetalae</taxon>
        <taxon>rosids</taxon>
        <taxon>fabids</taxon>
        <taxon>Fabales</taxon>
        <taxon>Fabaceae</taxon>
        <taxon>Papilionoideae</taxon>
        <taxon>50 kb inversion clade</taxon>
        <taxon>NPAAA clade</taxon>
        <taxon>indigoferoid/millettioid clade</taxon>
        <taxon>Phaseoleae</taxon>
        <taxon>Mucuna</taxon>
    </lineage>
</organism>
<evidence type="ECO:0000313" key="1">
    <source>
        <dbReference type="EMBL" id="RDY11286.1"/>
    </source>
</evidence>
<proteinExistence type="predicted"/>
<sequence length="169" mass="19444">MSNLASKLKSLKSLFEIGNARFLEEVEFEKEENIRNVIFEQEFANNISQETTPIIEDNVQTIIIDIVLEQDYDEIDVKTVFLNGDIDETIYMVQPENYVSDDSKSMSIVRSNLNSSQHGNFGQIKLSNLSNQIDFFTKTSDYIFGRQVLYGCGLRLWTLSLSMDVEYVL</sequence>